<dbReference type="RefSeq" id="WP_023392097.1">
    <property type="nucleotide sequence ID" value="NZ_KI535340.1"/>
</dbReference>
<evidence type="ECO:0000313" key="2">
    <source>
        <dbReference type="Proteomes" id="UP000019050"/>
    </source>
</evidence>
<gene>
    <name evidence="1" type="ORF">GCWU000182_001455</name>
</gene>
<organism evidence="1 2">
    <name type="scientific">Abiotrophia defectiva ATCC 49176</name>
    <dbReference type="NCBI Taxonomy" id="592010"/>
    <lineage>
        <taxon>Bacteria</taxon>
        <taxon>Bacillati</taxon>
        <taxon>Bacillota</taxon>
        <taxon>Bacilli</taxon>
        <taxon>Lactobacillales</taxon>
        <taxon>Aerococcaceae</taxon>
        <taxon>Abiotrophia</taxon>
    </lineage>
</organism>
<proteinExistence type="predicted"/>
<reference evidence="1" key="1">
    <citation type="submission" date="2013-06" db="EMBL/GenBank/DDBJ databases">
        <authorList>
            <person name="Weinstock G."/>
            <person name="Sodergren E."/>
            <person name="Clifton S."/>
            <person name="Fulton L."/>
            <person name="Fulton B."/>
            <person name="Courtney L."/>
            <person name="Fronick C."/>
            <person name="Harrison M."/>
            <person name="Strong C."/>
            <person name="Farmer C."/>
            <person name="Delahaunty K."/>
            <person name="Markovic C."/>
            <person name="Hall O."/>
            <person name="Minx P."/>
            <person name="Tomlinson C."/>
            <person name="Mitreva M."/>
            <person name="Nelson J."/>
            <person name="Hou S."/>
            <person name="Wollam A."/>
            <person name="Pepin K.H."/>
            <person name="Johnson M."/>
            <person name="Bhonagiri V."/>
            <person name="Nash W.E."/>
            <person name="Warren W."/>
            <person name="Chinwalla A."/>
            <person name="Mardis E.R."/>
            <person name="Wilson R.K."/>
        </authorList>
    </citation>
    <scope>NUCLEOTIDE SEQUENCE [LARGE SCALE GENOMIC DNA]</scope>
    <source>
        <strain evidence="1">ATCC 49176</strain>
    </source>
</reference>
<accession>W1Q5W1</accession>
<evidence type="ECO:0000313" key="1">
    <source>
        <dbReference type="EMBL" id="ESK65294.1"/>
    </source>
</evidence>
<comment type="caution">
    <text evidence="1">The sequence shown here is derived from an EMBL/GenBank/DDBJ whole genome shotgun (WGS) entry which is preliminary data.</text>
</comment>
<sequence length="81" mass="9520">MLFEDLSQSAKLRALKQIPNGHTTSDYRFTEDGIILVCVREQQHQIALEELMKSVRFYDATRDKSHIEDILYFADKLKKTM</sequence>
<dbReference type="STRING" id="592010.GCWU000182_001455"/>
<dbReference type="EMBL" id="ACIN03000013">
    <property type="protein sequence ID" value="ESK65294.1"/>
    <property type="molecule type" value="Genomic_DNA"/>
</dbReference>
<dbReference type="HOGENOM" id="CLU_2565949_0_0_9"/>
<protein>
    <submittedName>
        <fullName evidence="1">Uncharacterized protein</fullName>
    </submittedName>
</protein>
<dbReference type="Proteomes" id="UP000019050">
    <property type="component" value="Unassembled WGS sequence"/>
</dbReference>
<keyword evidence="2" id="KW-1185">Reference proteome</keyword>
<dbReference type="AlphaFoldDB" id="W1Q5W1"/>
<dbReference type="GeneID" id="84817957"/>
<name>W1Q5W1_ABIDE</name>